<accession>A0A061H3V2</accession>
<dbReference type="GeneID" id="19319397"/>
<sequence>MSTNTFASFTNEGEVRFTSNAVITPENVNSTSIKLREPKPSTGSANPAGWSRNDMPRFCDAAARSTLCVGLPSKVMSGIVAKINADPLVNVTGKGQLYGNYSWFFAQTLPATAFTLTLKQGNITKMDSFQAFLKKVKSSVLCDVGLKIDVVFLGPPRLFGLLQDTRLEVTIVNLHVRDLTELSPPRTVVAVETVATDGAVNEALVKKLADRGIHLTGGTLRHSTNTGGGSKRDAPTDGKRDGRSSAKAVKQEAPGNAFGSTSR</sequence>
<dbReference type="HOGENOM" id="CLU_1058164_0_0_1"/>
<feature type="region of interest" description="Disordered" evidence="1">
    <location>
        <begin position="216"/>
        <end position="263"/>
    </location>
</feature>
<dbReference type="Proteomes" id="UP000053664">
    <property type="component" value="Unassembled WGS sequence"/>
</dbReference>
<organism evidence="2 3">
    <name type="scientific">Pseudozyma flocculosa PF-1</name>
    <dbReference type="NCBI Taxonomy" id="1277687"/>
    <lineage>
        <taxon>Eukaryota</taxon>
        <taxon>Fungi</taxon>
        <taxon>Dikarya</taxon>
        <taxon>Basidiomycota</taxon>
        <taxon>Ustilaginomycotina</taxon>
        <taxon>Ustilaginomycetes</taxon>
        <taxon>Ustilaginales</taxon>
        <taxon>Ustilaginaceae</taxon>
        <taxon>Pseudozyma</taxon>
    </lineage>
</organism>
<dbReference type="RefSeq" id="XP_007881027.1">
    <property type="nucleotide sequence ID" value="XM_007882836.1"/>
</dbReference>
<evidence type="ECO:0000256" key="1">
    <source>
        <dbReference type="SAM" id="MobiDB-lite"/>
    </source>
</evidence>
<name>A0A061H3V2_9BASI</name>
<protein>
    <submittedName>
        <fullName evidence="2">Uncharacterized protein</fullName>
    </submittedName>
</protein>
<evidence type="ECO:0000313" key="2">
    <source>
        <dbReference type="EMBL" id="EPQ27019.1"/>
    </source>
</evidence>
<proteinExistence type="predicted"/>
<dbReference type="EMBL" id="KE361641">
    <property type="protein sequence ID" value="EPQ27019.1"/>
    <property type="molecule type" value="Genomic_DNA"/>
</dbReference>
<dbReference type="AlphaFoldDB" id="A0A061H3V2"/>
<dbReference type="KEGG" id="pfp:PFL1_05303"/>
<reference evidence="2 3" key="1">
    <citation type="journal article" date="2013" name="Plant Cell">
        <title>The transition from a phytopathogenic smut ancestor to an anamorphic biocontrol agent deciphered by comparative whole-genome analysis.</title>
        <authorList>
            <person name="Lefebvre F."/>
            <person name="Joly D.L."/>
            <person name="Labbe C."/>
            <person name="Teichmann B."/>
            <person name="Linning R."/>
            <person name="Belzile F."/>
            <person name="Bakkeren G."/>
            <person name="Belanger R.R."/>
        </authorList>
    </citation>
    <scope>NUCLEOTIDE SEQUENCE [LARGE SCALE GENOMIC DNA]</scope>
    <source>
        <strain evidence="2 3">PF-1</strain>
    </source>
</reference>
<gene>
    <name evidence="2" type="ORF">PFL1_05303</name>
</gene>
<feature type="compositionally biased region" description="Basic and acidic residues" evidence="1">
    <location>
        <begin position="230"/>
        <end position="244"/>
    </location>
</feature>
<evidence type="ECO:0000313" key="3">
    <source>
        <dbReference type="Proteomes" id="UP000053664"/>
    </source>
</evidence>